<feature type="transmembrane region" description="Helical" evidence="1">
    <location>
        <begin position="277"/>
        <end position="297"/>
    </location>
</feature>
<dbReference type="InterPro" id="IPR007059">
    <property type="entry name" value="DmsC"/>
</dbReference>
<dbReference type="GO" id="GO:0009390">
    <property type="term" value="C:dimethyl sulfoxide reductase complex"/>
    <property type="evidence" value="ECO:0007669"/>
    <property type="project" value="TreeGrafter"/>
</dbReference>
<dbReference type="PANTHER" id="PTHR38095:SF2">
    <property type="entry name" value="ANAEROBIC DIMETHYL SULFOXIDE REDUCTASE CHAIN C"/>
    <property type="match status" value="1"/>
</dbReference>
<dbReference type="GO" id="GO:0005886">
    <property type="term" value="C:plasma membrane"/>
    <property type="evidence" value="ECO:0007669"/>
    <property type="project" value="TreeGrafter"/>
</dbReference>
<comment type="caution">
    <text evidence="2">The sequence shown here is derived from an EMBL/GenBank/DDBJ whole genome shotgun (WGS) entry which is preliminary data.</text>
</comment>
<dbReference type="AlphaFoldDB" id="A0A7C9NYZ6"/>
<accession>A0A7C9NYZ6</accession>
<feature type="transmembrane region" description="Helical" evidence="1">
    <location>
        <begin position="6"/>
        <end position="34"/>
    </location>
</feature>
<dbReference type="EMBL" id="QWKH01000013">
    <property type="protein sequence ID" value="NBI34090.1"/>
    <property type="molecule type" value="Genomic_DNA"/>
</dbReference>
<keyword evidence="1" id="KW-1133">Transmembrane helix</keyword>
<feature type="transmembrane region" description="Helical" evidence="1">
    <location>
        <begin position="46"/>
        <end position="67"/>
    </location>
</feature>
<keyword evidence="1" id="KW-0472">Membrane</keyword>
<protein>
    <recommendedName>
        <fullName evidence="3">DMSO reductase</fullName>
    </recommendedName>
</protein>
<name>A0A7C9NYZ6_9BACT</name>
<gene>
    <name evidence="2" type="ORF">D1639_03390</name>
</gene>
<keyword evidence="1" id="KW-0812">Transmembrane</keyword>
<feature type="transmembrane region" description="Helical" evidence="1">
    <location>
        <begin position="87"/>
        <end position="104"/>
    </location>
</feature>
<feature type="transmembrane region" description="Helical" evidence="1">
    <location>
        <begin position="183"/>
        <end position="203"/>
    </location>
</feature>
<dbReference type="GO" id="GO:0019645">
    <property type="term" value="P:anaerobic electron transport chain"/>
    <property type="evidence" value="ECO:0007669"/>
    <property type="project" value="InterPro"/>
</dbReference>
<proteinExistence type="predicted"/>
<reference evidence="2" key="1">
    <citation type="submission" date="2018-08" db="EMBL/GenBank/DDBJ databases">
        <title>Murine metabolic-syndrome-specific gut microbial biobank.</title>
        <authorList>
            <person name="Liu C."/>
        </authorList>
    </citation>
    <scope>NUCLEOTIDE SEQUENCE [LARGE SCALE GENOMIC DNA]</scope>
    <source>
        <strain evidence="2">Z82</strain>
    </source>
</reference>
<feature type="transmembrane region" description="Helical" evidence="1">
    <location>
        <begin position="223"/>
        <end position="242"/>
    </location>
</feature>
<feature type="transmembrane region" description="Helical" evidence="1">
    <location>
        <begin position="151"/>
        <end position="171"/>
    </location>
</feature>
<dbReference type="PANTHER" id="PTHR38095">
    <property type="entry name" value="ANAEROBIC DIMETHYL SULFOXIDE REDUCTASE CHAIN YNFH"/>
    <property type="match status" value="1"/>
</dbReference>
<organism evidence="2">
    <name type="scientific">Muribaculaceae bacterium Z82</name>
    <dbReference type="NCBI Taxonomy" id="2304548"/>
    <lineage>
        <taxon>Bacteria</taxon>
        <taxon>Pseudomonadati</taxon>
        <taxon>Bacteroidota</taxon>
        <taxon>Bacteroidia</taxon>
        <taxon>Bacteroidales</taxon>
        <taxon>Muribaculaceae</taxon>
    </lineage>
</organism>
<dbReference type="Pfam" id="PF04976">
    <property type="entry name" value="DmsC"/>
    <property type="match status" value="1"/>
</dbReference>
<feature type="transmembrane region" description="Helical" evidence="1">
    <location>
        <begin position="116"/>
        <end position="139"/>
    </location>
</feature>
<evidence type="ECO:0000313" key="2">
    <source>
        <dbReference type="EMBL" id="NBI34090.1"/>
    </source>
</evidence>
<evidence type="ECO:0000256" key="1">
    <source>
        <dbReference type="SAM" id="Phobius"/>
    </source>
</evidence>
<dbReference type="GO" id="GO:0009389">
    <property type="term" value="F:dimethyl sulfoxide reductase activity"/>
    <property type="evidence" value="ECO:0007669"/>
    <property type="project" value="TreeGrafter"/>
</dbReference>
<sequence length="304" mass="31872">MTSAFHLQLLLFTVLGPGGALGFVAASAFVVTAPKDAPWLFRLQRCLLLPIALCMLGLVIAATHLGTPRNALYVLLGTGRSPLSNEMVATISFLALSWLFWLMLATRRLPVPVTKAWVAAASVAALAMVRETALAYSINTVPAWSLPVVPWMFWMGALVLGCAVAFCTLRIARVQVPAWSLRVLLGVQTAALAAGVASMALFRGGLEGVSSALGDAMTLVPGYGLYVAAFLLMGAVSVACEARGLFRVGDKGSDGCRETGNDCTPPQVADCPSVPRAALSVLLAAGAVVAMRVPFYLTYMTVGL</sequence>
<evidence type="ECO:0008006" key="3">
    <source>
        <dbReference type="Google" id="ProtNLM"/>
    </source>
</evidence>